<evidence type="ECO:0000313" key="1">
    <source>
        <dbReference type="EMBL" id="JAE17246.1"/>
    </source>
</evidence>
<proteinExistence type="predicted"/>
<accession>A0A0A9G3X2</accession>
<protein>
    <submittedName>
        <fullName evidence="1">Uncharacterized protein</fullName>
    </submittedName>
</protein>
<dbReference type="AlphaFoldDB" id="A0A0A9G3X2"/>
<organism evidence="1">
    <name type="scientific">Arundo donax</name>
    <name type="common">Giant reed</name>
    <name type="synonym">Donax arundinaceus</name>
    <dbReference type="NCBI Taxonomy" id="35708"/>
    <lineage>
        <taxon>Eukaryota</taxon>
        <taxon>Viridiplantae</taxon>
        <taxon>Streptophyta</taxon>
        <taxon>Embryophyta</taxon>
        <taxon>Tracheophyta</taxon>
        <taxon>Spermatophyta</taxon>
        <taxon>Magnoliopsida</taxon>
        <taxon>Liliopsida</taxon>
        <taxon>Poales</taxon>
        <taxon>Poaceae</taxon>
        <taxon>PACMAD clade</taxon>
        <taxon>Arundinoideae</taxon>
        <taxon>Arundineae</taxon>
        <taxon>Arundo</taxon>
    </lineage>
</organism>
<sequence length="57" mass="6570">MHSREAIQSNSQQEAMTKMFNYAMIHISGLLAMQASVQTNHASESLTMRTTRWHYNV</sequence>
<dbReference type="EMBL" id="GBRH01180650">
    <property type="protein sequence ID" value="JAE17246.1"/>
    <property type="molecule type" value="Transcribed_RNA"/>
</dbReference>
<name>A0A0A9G3X2_ARUDO</name>
<reference evidence="1" key="1">
    <citation type="submission" date="2014-09" db="EMBL/GenBank/DDBJ databases">
        <authorList>
            <person name="Magalhaes I.L.F."/>
            <person name="Oliveira U."/>
            <person name="Santos F.R."/>
            <person name="Vidigal T.H.D.A."/>
            <person name="Brescovit A.D."/>
            <person name="Santos A.J."/>
        </authorList>
    </citation>
    <scope>NUCLEOTIDE SEQUENCE</scope>
    <source>
        <tissue evidence="1">Shoot tissue taken approximately 20 cm above the soil surface</tissue>
    </source>
</reference>
<reference evidence="1" key="2">
    <citation type="journal article" date="2015" name="Data Brief">
        <title>Shoot transcriptome of the giant reed, Arundo donax.</title>
        <authorList>
            <person name="Barrero R.A."/>
            <person name="Guerrero F.D."/>
            <person name="Moolhuijzen P."/>
            <person name="Goolsby J.A."/>
            <person name="Tidwell J."/>
            <person name="Bellgard S.E."/>
            <person name="Bellgard M.I."/>
        </authorList>
    </citation>
    <scope>NUCLEOTIDE SEQUENCE</scope>
    <source>
        <tissue evidence="1">Shoot tissue taken approximately 20 cm above the soil surface</tissue>
    </source>
</reference>